<organism evidence="1 2">
    <name type="scientific">Paratrimastix pyriformis</name>
    <dbReference type="NCBI Taxonomy" id="342808"/>
    <lineage>
        <taxon>Eukaryota</taxon>
        <taxon>Metamonada</taxon>
        <taxon>Preaxostyla</taxon>
        <taxon>Paratrimastigidae</taxon>
        <taxon>Paratrimastix</taxon>
    </lineage>
</organism>
<evidence type="ECO:0000313" key="1">
    <source>
        <dbReference type="EMBL" id="KAJ4453722.1"/>
    </source>
</evidence>
<accession>A0ABQ8U7Z5</accession>
<reference evidence="1" key="1">
    <citation type="journal article" date="2022" name="bioRxiv">
        <title>Genomics of Preaxostyla Flagellates Illuminates Evolutionary Transitions and the Path Towards Mitochondrial Loss.</title>
        <authorList>
            <person name="Novak L.V.F."/>
            <person name="Treitli S.C."/>
            <person name="Pyrih J."/>
            <person name="Halakuc P."/>
            <person name="Pipaliya S.V."/>
            <person name="Vacek V."/>
            <person name="Brzon O."/>
            <person name="Soukal P."/>
            <person name="Eme L."/>
            <person name="Dacks J.B."/>
            <person name="Karnkowska A."/>
            <person name="Elias M."/>
            <person name="Hampl V."/>
        </authorList>
    </citation>
    <scope>NUCLEOTIDE SEQUENCE</scope>
    <source>
        <strain evidence="1">RCP-MX</strain>
    </source>
</reference>
<gene>
    <name evidence="1" type="ORF">PAPYR_11732</name>
</gene>
<evidence type="ECO:0000313" key="2">
    <source>
        <dbReference type="Proteomes" id="UP001141327"/>
    </source>
</evidence>
<proteinExistence type="predicted"/>
<keyword evidence="2" id="KW-1185">Reference proteome</keyword>
<dbReference type="Proteomes" id="UP001141327">
    <property type="component" value="Unassembled WGS sequence"/>
</dbReference>
<name>A0ABQ8U7Z5_9EUKA</name>
<dbReference type="EMBL" id="JAPMOS010000223">
    <property type="protein sequence ID" value="KAJ4453722.1"/>
    <property type="molecule type" value="Genomic_DNA"/>
</dbReference>
<protein>
    <submittedName>
        <fullName evidence="1">Uncharacterized protein</fullName>
    </submittedName>
</protein>
<comment type="caution">
    <text evidence="1">The sequence shown here is derived from an EMBL/GenBank/DDBJ whole genome shotgun (WGS) entry which is preliminary data.</text>
</comment>
<sequence length="265" mass="29009">MKILERADSTRLLLHICFEPVYGITSSASGPVGLFLGFVFFIDTYHLIFVHNLTRKTSDRSRFHLIICQFALRDTRWPRFSANLLFETGVWLLVSGHFTTVPNTIHVSTLRPPFFALACSPKRTAPTRGATQPARKKFRMITHDCSALLPWSPAPCCSMADFKTLGPSGSENVQPTKRAIGRPEEPVSPFDRLPLKLLTGSALRTPTPPGCSLSPHHRPSFPLPLSCPQSQVLAEVAAQLDSLSHLAAEHGSAASGPIPRPGAHC</sequence>